<dbReference type="InterPro" id="IPR000182">
    <property type="entry name" value="GNAT_dom"/>
</dbReference>
<dbReference type="RefSeq" id="WP_083331229.1">
    <property type="nucleotide sequence ID" value="NZ_FMXP01000003.1"/>
</dbReference>
<evidence type="ECO:0000259" key="1">
    <source>
        <dbReference type="PROSITE" id="PS51186"/>
    </source>
</evidence>
<keyword evidence="2" id="KW-0808">Transferase</keyword>
<protein>
    <submittedName>
        <fullName evidence="2">Ribosomal-protein-alanine N-acetyltransferase</fullName>
    </submittedName>
</protein>
<dbReference type="eggNOG" id="COG1670">
    <property type="taxonomic scope" value="Bacteria"/>
</dbReference>
<dbReference type="PROSITE" id="PS51186">
    <property type="entry name" value="GNAT"/>
    <property type="match status" value="1"/>
</dbReference>
<name>A0A1G6A5S2_9STRE</name>
<reference evidence="2 3" key="1">
    <citation type="submission" date="2016-10" db="EMBL/GenBank/DDBJ databases">
        <authorList>
            <person name="de Groot N.N."/>
        </authorList>
    </citation>
    <scope>NUCLEOTIDE SEQUENCE [LARGE SCALE GENOMIC DNA]</scope>
    <source>
        <strain evidence="2 3">A-4</strain>
    </source>
</reference>
<dbReference type="EMBL" id="FMXP01000003">
    <property type="protein sequence ID" value="SDB03762.1"/>
    <property type="molecule type" value="Genomic_DNA"/>
</dbReference>
<proteinExistence type="predicted"/>
<dbReference type="Pfam" id="PF00583">
    <property type="entry name" value="Acetyltransf_1"/>
    <property type="match status" value="1"/>
</dbReference>
<dbReference type="STRING" id="439219.SAMN02910293_00174"/>
<dbReference type="Gene3D" id="3.40.630.30">
    <property type="match status" value="1"/>
</dbReference>
<evidence type="ECO:0000313" key="2">
    <source>
        <dbReference type="EMBL" id="SDB03762.1"/>
    </source>
</evidence>
<feature type="domain" description="N-acetyltransferase" evidence="1">
    <location>
        <begin position="67"/>
        <end position="218"/>
    </location>
</feature>
<evidence type="ECO:0000313" key="3">
    <source>
        <dbReference type="Proteomes" id="UP000182508"/>
    </source>
</evidence>
<dbReference type="PANTHER" id="PTHR43415:SF3">
    <property type="entry name" value="GNAT-FAMILY ACETYLTRANSFERASE"/>
    <property type="match status" value="1"/>
</dbReference>
<organism evidence="2 3">
    <name type="scientific">Streptococcus henryi</name>
    <dbReference type="NCBI Taxonomy" id="439219"/>
    <lineage>
        <taxon>Bacteria</taxon>
        <taxon>Bacillati</taxon>
        <taxon>Bacillota</taxon>
        <taxon>Bacilli</taxon>
        <taxon>Lactobacillales</taxon>
        <taxon>Streptococcaceae</taxon>
        <taxon>Streptococcus</taxon>
    </lineage>
</organism>
<sequence length="219" mass="25489">MSQTKDRILLLRDALSDETRGVYLSMLPEYQQSYADYVYSADKEITINKRIKNLEKSFGKLLTEVYYYLTPMTQATAEEIANTWKYQPPYDFYDMTADPEDYAELISSQARGHHYFQVIRNGALVGFASFFENGAELTVGLGMKPDYVRQGWGCPFFQAIEDFAREKYSFQKLVLEVAAFNQRAQKLYRNMGFEAQAHFQQKSNGGIYDFVRMEKSFQK</sequence>
<dbReference type="PANTHER" id="PTHR43415">
    <property type="entry name" value="SPERMIDINE N(1)-ACETYLTRANSFERASE"/>
    <property type="match status" value="1"/>
</dbReference>
<dbReference type="SUPFAM" id="SSF55729">
    <property type="entry name" value="Acyl-CoA N-acyltransferases (Nat)"/>
    <property type="match status" value="1"/>
</dbReference>
<dbReference type="GO" id="GO:0016747">
    <property type="term" value="F:acyltransferase activity, transferring groups other than amino-acyl groups"/>
    <property type="evidence" value="ECO:0007669"/>
    <property type="project" value="InterPro"/>
</dbReference>
<keyword evidence="3" id="KW-1185">Reference proteome</keyword>
<gene>
    <name evidence="2" type="ORF">SAMN02910293_00174</name>
</gene>
<dbReference type="InterPro" id="IPR016181">
    <property type="entry name" value="Acyl_CoA_acyltransferase"/>
</dbReference>
<accession>A0A1G6A5S2</accession>
<dbReference type="AlphaFoldDB" id="A0A1G6A5S2"/>
<dbReference type="Proteomes" id="UP000182508">
    <property type="component" value="Unassembled WGS sequence"/>
</dbReference>